<dbReference type="AlphaFoldDB" id="A0A2T5PCE3"/>
<evidence type="ECO:0000256" key="1">
    <source>
        <dbReference type="SAM" id="SignalP"/>
    </source>
</evidence>
<name>A0A2T5PCE3_9PSED</name>
<evidence type="ECO:0000313" key="2">
    <source>
        <dbReference type="EMBL" id="PTU75357.1"/>
    </source>
</evidence>
<keyword evidence="1" id="KW-0732">Signal</keyword>
<keyword evidence="3" id="KW-1185">Reference proteome</keyword>
<reference evidence="2 3" key="1">
    <citation type="submission" date="2018-04" db="EMBL/GenBank/DDBJ databases">
        <title>Pseudomonas sp. nov., isolated from mangrove soil.</title>
        <authorList>
            <person name="Chen C."/>
        </authorList>
    </citation>
    <scope>NUCLEOTIDE SEQUENCE [LARGE SCALE GENOMIC DNA]</scope>
    <source>
        <strain evidence="2 3">TC-11</strain>
    </source>
</reference>
<comment type="caution">
    <text evidence="2">The sequence shown here is derived from an EMBL/GenBank/DDBJ whole genome shotgun (WGS) entry which is preliminary data.</text>
</comment>
<gene>
    <name evidence="2" type="ORF">DBO85_04225</name>
</gene>
<feature type="signal peptide" evidence="1">
    <location>
        <begin position="1"/>
        <end position="21"/>
    </location>
</feature>
<dbReference type="RefSeq" id="WP_108105578.1">
    <property type="nucleotide sequence ID" value="NZ_QASN01000007.1"/>
</dbReference>
<dbReference type="OrthoDB" id="6847114at2"/>
<evidence type="ECO:0008006" key="4">
    <source>
        <dbReference type="Google" id="ProtNLM"/>
    </source>
</evidence>
<protein>
    <recommendedName>
        <fullName evidence="4">SH3 domain-containing protein</fullName>
    </recommendedName>
</protein>
<organism evidence="2 3">
    <name type="scientific">Pseudomonas mangrovi</name>
    <dbReference type="NCBI Taxonomy" id="2161748"/>
    <lineage>
        <taxon>Bacteria</taxon>
        <taxon>Pseudomonadati</taxon>
        <taxon>Pseudomonadota</taxon>
        <taxon>Gammaproteobacteria</taxon>
        <taxon>Pseudomonadales</taxon>
        <taxon>Pseudomonadaceae</taxon>
        <taxon>Pseudomonas</taxon>
    </lineage>
</organism>
<accession>A0A2T5PCE3</accession>
<dbReference type="Proteomes" id="UP000244064">
    <property type="component" value="Unassembled WGS sequence"/>
</dbReference>
<feature type="chain" id="PRO_5015748008" description="SH3 domain-containing protein" evidence="1">
    <location>
        <begin position="22"/>
        <end position="217"/>
    </location>
</feature>
<evidence type="ECO:0000313" key="3">
    <source>
        <dbReference type="Proteomes" id="UP000244064"/>
    </source>
</evidence>
<sequence>MHASALVLGALLALAGSTVLADPASCRNGHFPASAGGFSLAEVSSERSHFFDDAEGCPQGAECRRKSYLVKGDQVLVAQQNDGWSCVWYQGARREFVGWMASADLRPLPPELPQQWLGDWQFYDNRLQISEGSDGALEVSGDAVWYGGINSFGDRVVHVGSLGGTGMVEDGHLLHIREGEDEYSCHARLRLLGQFLIVDDNGNCGGMNVRFDGVYQR</sequence>
<dbReference type="EMBL" id="QASN01000007">
    <property type="protein sequence ID" value="PTU75357.1"/>
    <property type="molecule type" value="Genomic_DNA"/>
</dbReference>
<proteinExistence type="predicted"/>